<protein>
    <submittedName>
        <fullName evidence="1">Uncharacterized protein</fullName>
    </submittedName>
</protein>
<gene>
    <name evidence="1" type="ORF">KCG53_03915</name>
</gene>
<sequence>MLGHFDYEVALEILGQSQQPLVQARYDECNKENPNPELLKFLRSRMAAVDELMDNLKPDDEYLINRILDKNDVLRKLL</sequence>
<accession>A0A9X9I637</accession>
<organism evidence="1 2">
    <name type="scientific">Neisseria subflava</name>
    <dbReference type="NCBI Taxonomy" id="28449"/>
    <lineage>
        <taxon>Bacteria</taxon>
        <taxon>Pseudomonadati</taxon>
        <taxon>Pseudomonadota</taxon>
        <taxon>Betaproteobacteria</taxon>
        <taxon>Neisseriales</taxon>
        <taxon>Neisseriaceae</taxon>
        <taxon>Neisseria</taxon>
    </lineage>
</organism>
<dbReference type="Proteomes" id="UP001057336">
    <property type="component" value="Chromosome"/>
</dbReference>
<dbReference type="EMBL" id="CP073118">
    <property type="protein sequence ID" value="UTG76076.1"/>
    <property type="molecule type" value="Genomic_DNA"/>
</dbReference>
<proteinExistence type="predicted"/>
<evidence type="ECO:0000313" key="2">
    <source>
        <dbReference type="Proteomes" id="UP001057336"/>
    </source>
</evidence>
<dbReference type="AlphaFoldDB" id="A0A9X9I637"/>
<name>A0A9X9I637_NEISU</name>
<reference evidence="1" key="1">
    <citation type="submission" date="2021-04" db="EMBL/GenBank/DDBJ databases">
        <title>Characterizing Neisseria spp. as novel respiratory pathobionts in bronchiectasis.</title>
        <authorList>
            <person name="Li L."/>
            <person name="Mac Aogain M."/>
            <person name="Xu T."/>
            <person name="Jaggi T.K."/>
            <person name="Chan L.Y."/>
            <person name="Keir H.R."/>
            <person name="Dicker A.J."/>
            <person name="Qu J."/>
            <person name="Liu Y."/>
            <person name="Chen H.S."/>
            <person name="Koh M.S."/>
            <person name="Ong T.H."/>
            <person name="Lim A.Y.H."/>
            <person name="Abisheganaden J."/>
            <person name="Low T.B."/>
            <person name="Oliver B.G."/>
            <person name="Tan N.S."/>
            <person name="Fang M."/>
            <person name="Chalmers J.D."/>
            <person name="Chotirmall S.H."/>
        </authorList>
    </citation>
    <scope>NUCLEOTIDE SEQUENCE</scope>
    <source>
        <strain evidence="1">CG0073</strain>
    </source>
</reference>
<evidence type="ECO:0000313" key="1">
    <source>
        <dbReference type="EMBL" id="UTG76076.1"/>
    </source>
</evidence>